<evidence type="ECO:0000313" key="3">
    <source>
        <dbReference type="Proteomes" id="UP000037854"/>
    </source>
</evidence>
<dbReference type="PANTHER" id="PTHR40078">
    <property type="entry name" value="INTEGRAL MEMBRANE PROTEIN-RELATED"/>
    <property type="match status" value="1"/>
</dbReference>
<organism evidence="2 3">
    <name type="scientific">Oceanobacillus caeni</name>
    <dbReference type="NCBI Taxonomy" id="405946"/>
    <lineage>
        <taxon>Bacteria</taxon>
        <taxon>Bacillati</taxon>
        <taxon>Bacillota</taxon>
        <taxon>Bacilli</taxon>
        <taxon>Bacillales</taxon>
        <taxon>Bacillaceae</taxon>
        <taxon>Oceanobacillus</taxon>
    </lineage>
</organism>
<name>A0ABR5MHK7_9BACI</name>
<comment type="caution">
    <text evidence="2">The sequence shown here is derived from an EMBL/GenBank/DDBJ whole genome shotgun (WGS) entry which is preliminary data.</text>
</comment>
<dbReference type="RefSeq" id="WP_060668797.1">
    <property type="nucleotide sequence ID" value="NZ_JARTGE010000155.1"/>
</dbReference>
<gene>
    <name evidence="2" type="ORF">AFL42_12365</name>
</gene>
<feature type="transmembrane region" description="Helical" evidence="1">
    <location>
        <begin position="47"/>
        <end position="67"/>
    </location>
</feature>
<feature type="transmembrane region" description="Helical" evidence="1">
    <location>
        <begin position="7"/>
        <end position="27"/>
    </location>
</feature>
<feature type="transmembrane region" description="Helical" evidence="1">
    <location>
        <begin position="103"/>
        <end position="125"/>
    </location>
</feature>
<keyword evidence="1" id="KW-0472">Membrane</keyword>
<keyword evidence="1" id="KW-1133">Transmembrane helix</keyword>
<dbReference type="Proteomes" id="UP000037854">
    <property type="component" value="Unassembled WGS sequence"/>
</dbReference>
<evidence type="ECO:0000313" key="2">
    <source>
        <dbReference type="EMBL" id="KPH73468.1"/>
    </source>
</evidence>
<feature type="transmembrane region" description="Helical" evidence="1">
    <location>
        <begin position="162"/>
        <end position="186"/>
    </location>
</feature>
<keyword evidence="1" id="KW-0812">Transmembrane</keyword>
<accession>A0ABR5MHK7</accession>
<keyword evidence="3" id="KW-1185">Reference proteome</keyword>
<feature type="transmembrane region" description="Helical" evidence="1">
    <location>
        <begin position="137"/>
        <end position="156"/>
    </location>
</feature>
<feature type="transmembrane region" description="Helical" evidence="1">
    <location>
        <begin position="79"/>
        <end position="97"/>
    </location>
</feature>
<dbReference type="PANTHER" id="PTHR40078:SF1">
    <property type="entry name" value="INTEGRAL MEMBRANE PROTEIN"/>
    <property type="match status" value="1"/>
</dbReference>
<reference evidence="2 3" key="1">
    <citation type="submission" date="2015-07" db="EMBL/GenBank/DDBJ databases">
        <title>High-quality draft genome sequence of Oceanobacillus caeni HM6, a bacillus isolated from a human feces.</title>
        <authorList>
            <person name="Kumar J."/>
            <person name="Verma M.K."/>
            <person name="Pandey R."/>
            <person name="Bhambi M."/>
            <person name="Chauhan N."/>
        </authorList>
    </citation>
    <scope>NUCLEOTIDE SEQUENCE [LARGE SCALE GENOMIC DNA]</scope>
    <source>
        <strain evidence="2 3">HM6</strain>
    </source>
</reference>
<sequence length="212" mass="22932">MKKGTSIQWLFFFVGLMVMGIGVALTVKGQRFGVGSWDVLHIGLFKNFGLSIGLWSIIMGVIIITISSIGLHEFPKIGTFMNMIFVGLFIDFFNWVIPNPHTFSMQFVDFILGIVLLAIGAGIYISANLGAGPRDSLMLLIVGKFGCSIMVARTVMEVIVAIVGFLLGGPFGIGTVIMAFALGPIIQVSLGYSQRLLDKCLSDKHHAHVAAH</sequence>
<proteinExistence type="predicted"/>
<dbReference type="Pfam" id="PF19700">
    <property type="entry name" value="DUF6198"/>
    <property type="match status" value="1"/>
</dbReference>
<dbReference type="EMBL" id="LGTK01000046">
    <property type="protein sequence ID" value="KPH73468.1"/>
    <property type="molecule type" value="Genomic_DNA"/>
</dbReference>
<protein>
    <submittedName>
        <fullName evidence="2">Membrane protein</fullName>
    </submittedName>
</protein>
<evidence type="ECO:0000256" key="1">
    <source>
        <dbReference type="SAM" id="Phobius"/>
    </source>
</evidence>
<dbReference type="InterPro" id="IPR038750">
    <property type="entry name" value="YczE/YyaS-like"/>
</dbReference>